<dbReference type="InterPro" id="IPR003256">
    <property type="entry name" value="Ribosomal_uL24"/>
</dbReference>
<dbReference type="AlphaFoldDB" id="A0A1G4JXA9"/>
<gene>
    <name evidence="2" type="ORF">LAMI_0F03686G</name>
</gene>
<dbReference type="InterPro" id="IPR008991">
    <property type="entry name" value="Translation_prot_SH3-like_sf"/>
</dbReference>
<evidence type="ECO:0000313" key="3">
    <source>
        <dbReference type="Proteomes" id="UP000191024"/>
    </source>
</evidence>
<sequence>MSGYQHLSKAGSRFLKQVDSRPKHLAQHFKKYEEKSMPSFLVPAIPRVEQDQKFKTPQEWMFMPGDRVVIMNGKFKGQVSVIHQHDTETNGFILDENGPTKTVPVPKQFWSEGQTSHMVTFPIAVEQKNLRLVADIEDPEVPGKLKTVAVREIVYRGTYYDKNYKKVMPYRCVSGQEDLVIPWPKPEFKEDGELGTAPEIAREQSFWVDTIAKSPIPQGALLTIRNPRSKYRRGVLSSKEVAKLMAPRMPLTAVKKAYLAEQEQLASGPKRTLTPDDMDKIGGIVFEHVKDSI</sequence>
<dbReference type="Pfam" id="PF22682">
    <property type="entry name" value="Ribosomal_uL24m-like"/>
    <property type="match status" value="1"/>
</dbReference>
<dbReference type="GO" id="GO:0003735">
    <property type="term" value="F:structural constituent of ribosome"/>
    <property type="evidence" value="ECO:0007669"/>
    <property type="project" value="InterPro"/>
</dbReference>
<dbReference type="SUPFAM" id="SSF50104">
    <property type="entry name" value="Translation proteins SH3-like domain"/>
    <property type="match status" value="1"/>
</dbReference>
<dbReference type="EMBL" id="LT598467">
    <property type="protein sequence ID" value="SCU95766.1"/>
    <property type="molecule type" value="Genomic_DNA"/>
</dbReference>
<protein>
    <submittedName>
        <fullName evidence="2">LAMI_0F03686g1_1</fullName>
    </submittedName>
</protein>
<accession>A0A1G4JXA9</accession>
<dbReference type="GO" id="GO:0005840">
    <property type="term" value="C:ribosome"/>
    <property type="evidence" value="ECO:0007669"/>
    <property type="project" value="InterPro"/>
</dbReference>
<keyword evidence="3" id="KW-1185">Reference proteome</keyword>
<dbReference type="PANTHER" id="PTHR12903">
    <property type="entry name" value="MITOCHONDRIAL RIBOSOMAL PROTEIN L24"/>
    <property type="match status" value="1"/>
</dbReference>
<dbReference type="Proteomes" id="UP000191024">
    <property type="component" value="Chromosome F"/>
</dbReference>
<organism evidence="2 3">
    <name type="scientific">Lachancea mirantina</name>
    <dbReference type="NCBI Taxonomy" id="1230905"/>
    <lineage>
        <taxon>Eukaryota</taxon>
        <taxon>Fungi</taxon>
        <taxon>Dikarya</taxon>
        <taxon>Ascomycota</taxon>
        <taxon>Saccharomycotina</taxon>
        <taxon>Saccharomycetes</taxon>
        <taxon>Saccharomycetales</taxon>
        <taxon>Saccharomycetaceae</taxon>
        <taxon>Lachancea</taxon>
    </lineage>
</organism>
<comment type="similarity">
    <text evidence="1">Belongs to the universal ribosomal protein uL24 family.</text>
</comment>
<proteinExistence type="inferred from homology"/>
<evidence type="ECO:0000313" key="2">
    <source>
        <dbReference type="EMBL" id="SCU95766.1"/>
    </source>
</evidence>
<dbReference type="STRING" id="1230905.A0A1G4JXA9"/>
<reference evidence="3" key="1">
    <citation type="submission" date="2016-03" db="EMBL/GenBank/DDBJ databases">
        <authorList>
            <person name="Devillers H."/>
        </authorList>
    </citation>
    <scope>NUCLEOTIDE SEQUENCE [LARGE SCALE GENOMIC DNA]</scope>
</reference>
<dbReference type="OrthoDB" id="359154at2759"/>
<dbReference type="GO" id="GO:0006412">
    <property type="term" value="P:translation"/>
    <property type="evidence" value="ECO:0007669"/>
    <property type="project" value="InterPro"/>
</dbReference>
<name>A0A1G4JXA9_9SACH</name>
<evidence type="ECO:0000256" key="1">
    <source>
        <dbReference type="ARBA" id="ARBA00010618"/>
    </source>
</evidence>